<dbReference type="WBParaSite" id="ACRNAN_scaffold6759.g13161.t1">
    <property type="protein sequence ID" value="ACRNAN_scaffold6759.g13161.t1"/>
    <property type="gene ID" value="ACRNAN_scaffold6759.g13161"/>
</dbReference>
<dbReference type="InterPro" id="IPR036388">
    <property type="entry name" value="WH-like_DNA-bd_sf"/>
</dbReference>
<evidence type="ECO:0000313" key="1">
    <source>
        <dbReference type="Proteomes" id="UP000887540"/>
    </source>
</evidence>
<proteinExistence type="predicted"/>
<organism evidence="1 2">
    <name type="scientific">Acrobeloides nanus</name>
    <dbReference type="NCBI Taxonomy" id="290746"/>
    <lineage>
        <taxon>Eukaryota</taxon>
        <taxon>Metazoa</taxon>
        <taxon>Ecdysozoa</taxon>
        <taxon>Nematoda</taxon>
        <taxon>Chromadorea</taxon>
        <taxon>Rhabditida</taxon>
        <taxon>Tylenchina</taxon>
        <taxon>Cephalobomorpha</taxon>
        <taxon>Cephaloboidea</taxon>
        <taxon>Cephalobidae</taxon>
        <taxon>Acrobeloides</taxon>
    </lineage>
</organism>
<dbReference type="Gene3D" id="1.10.10.10">
    <property type="entry name" value="Winged helix-like DNA-binding domain superfamily/Winged helix DNA-binding domain"/>
    <property type="match status" value="1"/>
</dbReference>
<dbReference type="AlphaFoldDB" id="A0A914EC06"/>
<reference evidence="2" key="1">
    <citation type="submission" date="2022-11" db="UniProtKB">
        <authorList>
            <consortium name="WormBaseParasite"/>
        </authorList>
    </citation>
    <scope>IDENTIFICATION</scope>
</reference>
<protein>
    <submittedName>
        <fullName evidence="2">Transposase</fullName>
    </submittedName>
</protein>
<accession>A0A914EC06</accession>
<sequence>MKEFRDAIIRMHEHGTGKREIGRLLGIDDSTVRDSTDPSPSHSAATGMPRSWLRDYPALYSASLLLFQPLDLFQIWFQLLVLFRSAAYKVELEPIQSIVNEFLVATGPVPANGHVTATGPVPALVPATGPVPPLVTAPETVPALVLVTGSVPDLIPAIRPFPALVTAPGTEL</sequence>
<name>A0A914EC06_9BILA</name>
<dbReference type="Proteomes" id="UP000887540">
    <property type="component" value="Unplaced"/>
</dbReference>
<evidence type="ECO:0000313" key="2">
    <source>
        <dbReference type="WBParaSite" id="ACRNAN_scaffold6759.g13161.t1"/>
    </source>
</evidence>
<keyword evidence="1" id="KW-1185">Reference proteome</keyword>